<gene>
    <name evidence="1" type="ORF">Mucpa_0501</name>
</gene>
<sequence length="66" mass="7449">MEDNIKIKEPLLLKFLTPVPDVTKITEPVRGNTYYNAGAFDVIPFYKAISLLVTHESNLSINNIEV</sequence>
<protein>
    <submittedName>
        <fullName evidence="1">Uncharacterized protein</fullName>
    </submittedName>
</protein>
<organism evidence="1 2">
    <name type="scientific">Mucilaginibacter paludis DSM 18603</name>
    <dbReference type="NCBI Taxonomy" id="714943"/>
    <lineage>
        <taxon>Bacteria</taxon>
        <taxon>Pseudomonadati</taxon>
        <taxon>Bacteroidota</taxon>
        <taxon>Sphingobacteriia</taxon>
        <taxon>Sphingobacteriales</taxon>
        <taxon>Sphingobacteriaceae</taxon>
        <taxon>Mucilaginibacter</taxon>
    </lineage>
</organism>
<keyword evidence="2" id="KW-1185">Reference proteome</keyword>
<proteinExistence type="predicted"/>
<dbReference type="EMBL" id="CM001403">
    <property type="protein sequence ID" value="EHQ24694.1"/>
    <property type="molecule type" value="Genomic_DNA"/>
</dbReference>
<name>H1Y1N5_9SPHI</name>
<dbReference type="HOGENOM" id="CLU_2826437_0_0_10"/>
<dbReference type="STRING" id="714943.Mucpa_0501"/>
<dbReference type="Proteomes" id="UP000002774">
    <property type="component" value="Chromosome"/>
</dbReference>
<accession>H1Y1N5</accession>
<reference evidence="1" key="1">
    <citation type="submission" date="2011-09" db="EMBL/GenBank/DDBJ databases">
        <title>The permanent draft genome of Mucilaginibacter paludis DSM 18603.</title>
        <authorList>
            <consortium name="US DOE Joint Genome Institute (JGI-PGF)"/>
            <person name="Lucas S."/>
            <person name="Han J."/>
            <person name="Lapidus A."/>
            <person name="Bruce D."/>
            <person name="Goodwin L."/>
            <person name="Pitluck S."/>
            <person name="Peters L."/>
            <person name="Kyrpides N."/>
            <person name="Mavromatis K."/>
            <person name="Ivanova N."/>
            <person name="Mikhailova N."/>
            <person name="Held B."/>
            <person name="Detter J.C."/>
            <person name="Tapia R."/>
            <person name="Han C."/>
            <person name="Land M."/>
            <person name="Hauser L."/>
            <person name="Markowitz V."/>
            <person name="Cheng J.-F."/>
            <person name="Hugenholtz P."/>
            <person name="Woyke T."/>
            <person name="Wu D."/>
            <person name="Tindall B."/>
            <person name="Brambilla E."/>
            <person name="Klenk H.-P."/>
            <person name="Eisen J.A."/>
        </authorList>
    </citation>
    <scope>NUCLEOTIDE SEQUENCE [LARGE SCALE GENOMIC DNA]</scope>
    <source>
        <strain evidence="1">DSM 18603</strain>
    </source>
</reference>
<evidence type="ECO:0000313" key="1">
    <source>
        <dbReference type="EMBL" id="EHQ24694.1"/>
    </source>
</evidence>
<evidence type="ECO:0000313" key="2">
    <source>
        <dbReference type="Proteomes" id="UP000002774"/>
    </source>
</evidence>
<dbReference type="RefSeq" id="WP_008504245.1">
    <property type="nucleotide sequence ID" value="NZ_CM001403.1"/>
</dbReference>
<dbReference type="AlphaFoldDB" id="H1Y1N5"/>